<dbReference type="Proteomes" id="UP000009877">
    <property type="component" value="Unassembled WGS sequence"/>
</dbReference>
<feature type="domain" description="DUF4874" evidence="2">
    <location>
        <begin position="33"/>
        <end position="208"/>
    </location>
</feature>
<dbReference type="InterPro" id="IPR032267">
    <property type="entry name" value="DUF4832"/>
</dbReference>
<organism evidence="3 4">
    <name type="scientific">Kocuria palustris PEL</name>
    <dbReference type="NCBI Taxonomy" id="1236550"/>
    <lineage>
        <taxon>Bacteria</taxon>
        <taxon>Bacillati</taxon>
        <taxon>Actinomycetota</taxon>
        <taxon>Actinomycetes</taxon>
        <taxon>Micrococcales</taxon>
        <taxon>Micrococcaceae</taxon>
        <taxon>Kocuria</taxon>
    </lineage>
</organism>
<dbReference type="Gene3D" id="2.60.40.10">
    <property type="entry name" value="Immunoglobulins"/>
    <property type="match status" value="1"/>
</dbReference>
<dbReference type="GO" id="GO:0005975">
    <property type="term" value="P:carbohydrate metabolic process"/>
    <property type="evidence" value="ECO:0007669"/>
    <property type="project" value="UniProtKB-ARBA"/>
</dbReference>
<dbReference type="AlphaFoldDB" id="M2XFY9"/>
<accession>M2XFY9</accession>
<dbReference type="InterPro" id="IPR032379">
    <property type="entry name" value="DUF4874"/>
</dbReference>
<name>M2XFY9_9MICC</name>
<comment type="caution">
    <text evidence="3">The sequence shown here is derived from an EMBL/GenBank/DDBJ whole genome shotgun (WGS) entry which is preliminary data.</text>
</comment>
<evidence type="ECO:0008006" key="5">
    <source>
        <dbReference type="Google" id="ProtNLM"/>
    </source>
</evidence>
<evidence type="ECO:0000259" key="2">
    <source>
        <dbReference type="Pfam" id="PF16173"/>
    </source>
</evidence>
<evidence type="ECO:0000313" key="3">
    <source>
        <dbReference type="EMBL" id="EME37981.1"/>
    </source>
</evidence>
<evidence type="ECO:0000313" key="4">
    <source>
        <dbReference type="Proteomes" id="UP000009877"/>
    </source>
</evidence>
<dbReference type="InterPro" id="IPR013783">
    <property type="entry name" value="Ig-like_fold"/>
</dbReference>
<sequence>MVVVVASLIAGVPQGPMSKQVQHYESTDEPIPNPGRGLSHYTQTRYAEDGSGHTPLDVWQLRRWKDEDQTTVVYRIVLLDGYRESDALPQKVLDDLAADLDLLNDEGMKAILRFAYTEDGTDDATPDRTVAHIQQLAPVLNDHRGVIHSLQAGFVGQWGEWYYSDNFASSADEPWNLTDDDWANRQRVMDALQESIDPRIVLQVRYPEIHRRLVHEDRKDRVGIHNDCFLASDTDMGTLVNDDDRAYLEQVAKNVPTTGETCAVNPGRSDDAETAVSELQRYSWAVLNADFNQEVLQSWGEDDLAEIQKRLGYRYALASASAPRELAPGEDGQLWLQLRNDGYAATGRHAEIVLTFSDDSGRIVHTARTDVRLDDIGPGQEGFVSASFQAPEQPGEYSLGVMVPDPDSDSTTADLRQPAYSVRLANDGIWDSETGVNDLGMQLTVE</sequence>
<gene>
    <name evidence="3" type="ORF">C884_00176</name>
</gene>
<dbReference type="Pfam" id="PF16173">
    <property type="entry name" value="DUF4874"/>
    <property type="match status" value="1"/>
</dbReference>
<keyword evidence="4" id="KW-1185">Reference proteome</keyword>
<proteinExistence type="predicted"/>
<protein>
    <recommendedName>
        <fullName evidence="5">DUF4832 domain-containing protein</fullName>
    </recommendedName>
</protein>
<dbReference type="EMBL" id="ANHZ02000001">
    <property type="protein sequence ID" value="EME37981.1"/>
    <property type="molecule type" value="Genomic_DNA"/>
</dbReference>
<reference evidence="3 4" key="1">
    <citation type="journal article" date="2014" name="Genome Announc.">
        <title>Draft Genome Sequence of Kocuria palustris PEL.</title>
        <authorList>
            <person name="Sharma G."/>
            <person name="Khatri I."/>
            <person name="Subramanian S."/>
        </authorList>
    </citation>
    <scope>NUCLEOTIDE SEQUENCE [LARGE SCALE GENOMIC DNA]</scope>
    <source>
        <strain evidence="3 4">PEL</strain>
    </source>
</reference>
<dbReference type="Pfam" id="PF16116">
    <property type="entry name" value="DUF4832"/>
    <property type="match status" value="1"/>
</dbReference>
<evidence type="ECO:0000259" key="1">
    <source>
        <dbReference type="Pfam" id="PF16116"/>
    </source>
</evidence>
<dbReference type="STRING" id="71999.KPaMU14_05450"/>
<feature type="domain" description="DUF4832" evidence="1">
    <location>
        <begin position="221"/>
        <end position="426"/>
    </location>
</feature>